<gene>
    <name evidence="4" type="ORF">TASK_LOCUS961</name>
</gene>
<keyword evidence="2" id="KW-0539">Nucleus</keyword>
<evidence type="ECO:0000313" key="4">
    <source>
        <dbReference type="EMBL" id="VDK22225.1"/>
    </source>
</evidence>
<dbReference type="InterPro" id="IPR050568">
    <property type="entry name" value="Transcr_DNA_Rep_Reg"/>
</dbReference>
<comment type="subcellular location">
    <subcellularLocation>
        <location evidence="1">Nucleus</location>
    </subcellularLocation>
</comment>
<evidence type="ECO:0000256" key="1">
    <source>
        <dbReference type="ARBA" id="ARBA00004123"/>
    </source>
</evidence>
<dbReference type="PANTHER" id="PTHR10252:SF54">
    <property type="entry name" value="CHROMATIN ACCESSIBILITY COMPLEX PROTEIN 1"/>
    <property type="match status" value="1"/>
</dbReference>
<dbReference type="Gene3D" id="1.10.20.10">
    <property type="entry name" value="Histone, subunit A"/>
    <property type="match status" value="1"/>
</dbReference>
<organism evidence="6">
    <name type="scientific">Taenia asiatica</name>
    <name type="common">Asian tapeworm</name>
    <dbReference type="NCBI Taxonomy" id="60517"/>
    <lineage>
        <taxon>Eukaryota</taxon>
        <taxon>Metazoa</taxon>
        <taxon>Spiralia</taxon>
        <taxon>Lophotrochozoa</taxon>
        <taxon>Platyhelminthes</taxon>
        <taxon>Cestoda</taxon>
        <taxon>Eucestoda</taxon>
        <taxon>Cyclophyllidea</taxon>
        <taxon>Taeniidae</taxon>
        <taxon>Taenia</taxon>
    </lineage>
</organism>
<dbReference type="EMBL" id="UYRS01000171">
    <property type="protein sequence ID" value="VDK22225.1"/>
    <property type="molecule type" value="Genomic_DNA"/>
</dbReference>
<proteinExistence type="predicted"/>
<dbReference type="InterPro" id="IPR003958">
    <property type="entry name" value="CBFA_NFYB_domain"/>
</dbReference>
<reference evidence="6" key="1">
    <citation type="submission" date="2017-02" db="UniProtKB">
        <authorList>
            <consortium name="WormBaseParasite"/>
        </authorList>
    </citation>
    <scope>IDENTIFICATION</scope>
</reference>
<dbReference type="AlphaFoldDB" id="A0A0R3VUG5"/>
<keyword evidence="5" id="KW-1185">Reference proteome</keyword>
<dbReference type="Proteomes" id="UP000282613">
    <property type="component" value="Unassembled WGS sequence"/>
</dbReference>
<dbReference type="GO" id="GO:0008623">
    <property type="term" value="C:CHRAC"/>
    <property type="evidence" value="ECO:0007669"/>
    <property type="project" value="TreeGrafter"/>
</dbReference>
<dbReference type="Pfam" id="PF00808">
    <property type="entry name" value="CBFD_NFYB_HMF"/>
    <property type="match status" value="1"/>
</dbReference>
<evidence type="ECO:0000259" key="3">
    <source>
        <dbReference type="Pfam" id="PF00808"/>
    </source>
</evidence>
<evidence type="ECO:0000256" key="2">
    <source>
        <dbReference type="ARBA" id="ARBA00023242"/>
    </source>
</evidence>
<dbReference type="PANTHER" id="PTHR10252">
    <property type="entry name" value="HISTONE-LIKE TRANSCRIPTION FACTOR CCAAT-RELATED"/>
    <property type="match status" value="1"/>
</dbReference>
<reference evidence="4 5" key="2">
    <citation type="submission" date="2018-11" db="EMBL/GenBank/DDBJ databases">
        <authorList>
            <consortium name="Pathogen Informatics"/>
        </authorList>
    </citation>
    <scope>NUCLEOTIDE SEQUENCE [LARGE SCALE GENOMIC DNA]</scope>
</reference>
<dbReference type="GO" id="GO:0006261">
    <property type="term" value="P:DNA-templated DNA replication"/>
    <property type="evidence" value="ECO:0007669"/>
    <property type="project" value="TreeGrafter"/>
</dbReference>
<dbReference type="OrthoDB" id="1291358at2759"/>
<feature type="domain" description="Transcription factor CBF/NF-Y/archaeal histone" evidence="3">
    <location>
        <begin position="68"/>
        <end position="104"/>
    </location>
</feature>
<dbReference type="STRING" id="60517.A0A0R3VUG5"/>
<evidence type="ECO:0000313" key="6">
    <source>
        <dbReference type="WBParaSite" id="TASK_0000096001-mRNA-1"/>
    </source>
</evidence>
<dbReference type="SUPFAM" id="SSF47113">
    <property type="entry name" value="Histone-fold"/>
    <property type="match status" value="1"/>
</dbReference>
<dbReference type="WBParaSite" id="TASK_0000096001-mRNA-1">
    <property type="protein sequence ID" value="TASK_0000096001-mRNA-1"/>
    <property type="gene ID" value="TASK_0000096001"/>
</dbReference>
<name>A0A0R3VUG5_TAEAS</name>
<sequence length="156" mass="17688">MEPENLRFLFLSSDIPLTSLTVDLAATITPLDVVLTTHLQRDSFESAAMQDVGCRDEMNDLPLCISPSRMRTMMKSSPDVECVSTESVISMIKATELFIKELVTLSNSRGCGEISYHQLSELQTRFDRYSFLSDILPQKITAKEWTEKYKHLFLSA</sequence>
<protein>
    <submittedName>
        <fullName evidence="6">CBFD_NFYB_HMF domain-containing protein</fullName>
    </submittedName>
</protein>
<dbReference type="GO" id="GO:0046982">
    <property type="term" value="F:protein heterodimerization activity"/>
    <property type="evidence" value="ECO:0007669"/>
    <property type="project" value="InterPro"/>
</dbReference>
<evidence type="ECO:0000313" key="5">
    <source>
        <dbReference type="Proteomes" id="UP000282613"/>
    </source>
</evidence>
<accession>A0A0R3VUG5</accession>
<dbReference type="InterPro" id="IPR009072">
    <property type="entry name" value="Histone-fold"/>
</dbReference>
<dbReference type="GO" id="GO:0006338">
    <property type="term" value="P:chromatin remodeling"/>
    <property type="evidence" value="ECO:0007669"/>
    <property type="project" value="TreeGrafter"/>
</dbReference>